<dbReference type="SUPFAM" id="SSF46785">
    <property type="entry name" value="Winged helix' DNA-binding domain"/>
    <property type="match status" value="1"/>
</dbReference>
<accession>A0ABZ1BSB5</accession>
<dbReference type="InterPro" id="IPR036390">
    <property type="entry name" value="WH_DNA-bd_sf"/>
</dbReference>
<sequence>MRLTRPSDYAIRLMMQLAARPGHASDVATLCREGGIPTAYGAKVVQALARAGLVVTARGARGGVRLSRLPQGISLLEVVEAVEGPTLFTRCMLWPGECPDPGRCALHPVLDGLRRAVTEYLGGISVAQLAALHRQAEQDDGARQGLDPLAGAASG</sequence>
<dbReference type="EMBL" id="CP141614">
    <property type="protein sequence ID" value="WRP15715.1"/>
    <property type="molecule type" value="Genomic_DNA"/>
</dbReference>
<gene>
    <name evidence="1" type="ORF">VLY81_06065</name>
</gene>
<proteinExistence type="predicted"/>
<dbReference type="PANTHER" id="PTHR33221">
    <property type="entry name" value="WINGED HELIX-TURN-HELIX TRANSCRIPTIONAL REGULATOR, RRF2 FAMILY"/>
    <property type="match status" value="1"/>
</dbReference>
<name>A0ABZ1BSB5_9FIRM</name>
<dbReference type="Proteomes" id="UP001333102">
    <property type="component" value="Chromosome"/>
</dbReference>
<dbReference type="PANTHER" id="PTHR33221:SF2">
    <property type="entry name" value="TRANSCRIPTIONAL REGULATOR"/>
    <property type="match status" value="1"/>
</dbReference>
<keyword evidence="2" id="KW-1185">Reference proteome</keyword>
<dbReference type="PROSITE" id="PS51197">
    <property type="entry name" value="HTH_RRF2_2"/>
    <property type="match status" value="1"/>
</dbReference>
<dbReference type="Gene3D" id="1.10.10.10">
    <property type="entry name" value="Winged helix-like DNA-binding domain superfamily/Winged helix DNA-binding domain"/>
    <property type="match status" value="1"/>
</dbReference>
<reference evidence="2" key="1">
    <citation type="submission" date="2023-12" db="EMBL/GenBank/DDBJ databases">
        <title>Novel isolates from deep terrestrial aquifers shed light on the physiology and ecology of the class Limnochordia.</title>
        <authorList>
            <person name="Karnachuk O.V."/>
            <person name="Lukina A.P."/>
            <person name="Avakyan M.R."/>
            <person name="Kadnikov V."/>
            <person name="Begmatov S."/>
            <person name="Beletsky A.V."/>
            <person name="Mardanov A.V."/>
            <person name="Ravin N.V."/>
        </authorList>
    </citation>
    <scope>NUCLEOTIDE SEQUENCE [LARGE SCALE GENOMIC DNA]</scope>
    <source>
        <strain evidence="2">LN</strain>
    </source>
</reference>
<dbReference type="InterPro" id="IPR000944">
    <property type="entry name" value="Tscrpt_reg_Rrf2"/>
</dbReference>
<dbReference type="InterPro" id="IPR030489">
    <property type="entry name" value="TR_Rrf2-type_CS"/>
</dbReference>
<dbReference type="PROSITE" id="PS01332">
    <property type="entry name" value="HTH_RRF2_1"/>
    <property type="match status" value="1"/>
</dbReference>
<evidence type="ECO:0000313" key="1">
    <source>
        <dbReference type="EMBL" id="WRP15715.1"/>
    </source>
</evidence>
<evidence type="ECO:0000313" key="2">
    <source>
        <dbReference type="Proteomes" id="UP001333102"/>
    </source>
</evidence>
<dbReference type="InterPro" id="IPR036388">
    <property type="entry name" value="WH-like_DNA-bd_sf"/>
</dbReference>
<organism evidence="1 2">
    <name type="scientific">Geochorda subterranea</name>
    <dbReference type="NCBI Taxonomy" id="3109564"/>
    <lineage>
        <taxon>Bacteria</taxon>
        <taxon>Bacillati</taxon>
        <taxon>Bacillota</taxon>
        <taxon>Limnochordia</taxon>
        <taxon>Limnochordales</taxon>
        <taxon>Geochordaceae</taxon>
        <taxon>Geochorda</taxon>
    </lineage>
</organism>
<dbReference type="Pfam" id="PF02082">
    <property type="entry name" value="Rrf2"/>
    <property type="match status" value="1"/>
</dbReference>
<protein>
    <submittedName>
        <fullName evidence="1">Rrf2 family transcriptional regulator</fullName>
    </submittedName>
</protein>
<dbReference type="RefSeq" id="WP_324670122.1">
    <property type="nucleotide sequence ID" value="NZ_CP141614.1"/>
</dbReference>
<dbReference type="NCBIfam" id="TIGR00738">
    <property type="entry name" value="rrf2_super"/>
    <property type="match status" value="1"/>
</dbReference>